<accession>A0A4Y8CH50</accession>
<sequence>MQKSTGAKKVPKRLPSENTRDKIGGKRESGKATAGLGLDSGSMGRGGTLSGFPPRQSLLVCCISASVGPPGRPQVLQLPANQPMGDETRIVVIVVNVVVAGVDCSCYD</sequence>
<dbReference type="AlphaFoldDB" id="A0A4Y8CH50"/>
<evidence type="ECO:0000313" key="2">
    <source>
        <dbReference type="EMBL" id="TEY29951.1"/>
    </source>
</evidence>
<name>A0A4Y8CH50_9HELO</name>
<keyword evidence="3" id="KW-1185">Reference proteome</keyword>
<evidence type="ECO:0000256" key="1">
    <source>
        <dbReference type="SAM" id="MobiDB-lite"/>
    </source>
</evidence>
<comment type="caution">
    <text evidence="2">The sequence shown here is derived from an EMBL/GenBank/DDBJ whole genome shotgun (WGS) entry which is preliminary data.</text>
</comment>
<feature type="region of interest" description="Disordered" evidence="1">
    <location>
        <begin position="1"/>
        <end position="50"/>
    </location>
</feature>
<feature type="compositionally biased region" description="Basic and acidic residues" evidence="1">
    <location>
        <begin position="14"/>
        <end position="30"/>
    </location>
</feature>
<dbReference type="EMBL" id="PHWZ01000899">
    <property type="protein sequence ID" value="TEY29951.1"/>
    <property type="molecule type" value="Genomic_DNA"/>
</dbReference>
<protein>
    <submittedName>
        <fullName evidence="2">Uncharacterized protein</fullName>
    </submittedName>
</protein>
<evidence type="ECO:0000313" key="3">
    <source>
        <dbReference type="Proteomes" id="UP000297299"/>
    </source>
</evidence>
<reference evidence="2 3" key="1">
    <citation type="submission" date="2017-11" db="EMBL/GenBank/DDBJ databases">
        <title>Comparative genomics of Botrytis spp.</title>
        <authorList>
            <person name="Valero-Jimenez C.A."/>
            <person name="Tapia P."/>
            <person name="Veloso J."/>
            <person name="Silva-Moreno E."/>
            <person name="Staats M."/>
            <person name="Valdes J.H."/>
            <person name="Van Kan J.A.L."/>
        </authorList>
    </citation>
    <scope>NUCLEOTIDE SEQUENCE [LARGE SCALE GENOMIC DNA]</scope>
    <source>
        <strain evidence="2 3">MUCL2830</strain>
    </source>
</reference>
<organism evidence="2 3">
    <name type="scientific">Botryotinia calthae</name>
    <dbReference type="NCBI Taxonomy" id="38488"/>
    <lineage>
        <taxon>Eukaryota</taxon>
        <taxon>Fungi</taxon>
        <taxon>Dikarya</taxon>
        <taxon>Ascomycota</taxon>
        <taxon>Pezizomycotina</taxon>
        <taxon>Leotiomycetes</taxon>
        <taxon>Helotiales</taxon>
        <taxon>Sclerotiniaceae</taxon>
        <taxon>Botryotinia</taxon>
    </lineage>
</organism>
<proteinExistence type="predicted"/>
<gene>
    <name evidence="2" type="ORF">BOTCAL_0903g00020</name>
</gene>
<dbReference type="Proteomes" id="UP000297299">
    <property type="component" value="Unassembled WGS sequence"/>
</dbReference>